<keyword evidence="1" id="KW-0963">Cytoplasm</keyword>
<dbReference type="InterPro" id="IPR036390">
    <property type="entry name" value="WH_DNA-bd_sf"/>
</dbReference>
<reference evidence="5 6" key="1">
    <citation type="submission" date="2013-05" db="EMBL/GenBank/DDBJ databases">
        <title>Draft genome sequence of Rubidibacter lacunae KORDI 51-2.</title>
        <authorList>
            <person name="Choi D.H."/>
            <person name="Noh J.H."/>
            <person name="Kwon K.-K."/>
            <person name="Lee J.-H."/>
            <person name="Ryu J.-Y."/>
        </authorList>
    </citation>
    <scope>NUCLEOTIDE SEQUENCE [LARGE SCALE GENOMIC DNA]</scope>
    <source>
        <strain evidence="5 6">KORDI 51-2</strain>
    </source>
</reference>
<dbReference type="NCBIfam" id="TIGR00281">
    <property type="entry name" value="SMC-Scp complex subunit ScpB"/>
    <property type="match status" value="1"/>
</dbReference>
<evidence type="ECO:0000256" key="1">
    <source>
        <dbReference type="ARBA" id="ARBA00022490"/>
    </source>
</evidence>
<protein>
    <submittedName>
        <fullName evidence="5">Segregation and condensation protein B</fullName>
    </submittedName>
</protein>
<keyword evidence="4" id="KW-0131">Cell cycle</keyword>
<dbReference type="STRING" id="582515.KR51_00002980"/>
<dbReference type="InParanoid" id="U5DQ59"/>
<keyword evidence="2" id="KW-0132">Cell division</keyword>
<evidence type="ECO:0000313" key="5">
    <source>
        <dbReference type="EMBL" id="ERN42987.1"/>
    </source>
</evidence>
<dbReference type="OrthoDB" id="460829at2"/>
<dbReference type="InterPro" id="IPR005234">
    <property type="entry name" value="ScpB_csome_segregation"/>
</dbReference>
<name>U5DQ59_9CHRO</name>
<dbReference type="GO" id="GO:0051304">
    <property type="term" value="P:chromosome separation"/>
    <property type="evidence" value="ECO:0007669"/>
    <property type="project" value="InterPro"/>
</dbReference>
<evidence type="ECO:0000256" key="2">
    <source>
        <dbReference type="ARBA" id="ARBA00022618"/>
    </source>
</evidence>
<dbReference type="RefSeq" id="WP_022604041.1">
    <property type="nucleotide sequence ID" value="NZ_ASSJ01000004.1"/>
</dbReference>
<evidence type="ECO:0000256" key="4">
    <source>
        <dbReference type="ARBA" id="ARBA00023306"/>
    </source>
</evidence>
<dbReference type="PANTHER" id="PTHR34298:SF2">
    <property type="entry name" value="SEGREGATION AND CONDENSATION PROTEIN B"/>
    <property type="match status" value="1"/>
</dbReference>
<dbReference type="Gene3D" id="1.10.10.10">
    <property type="entry name" value="Winged helix-like DNA-binding domain superfamily/Winged helix DNA-binding domain"/>
    <property type="match status" value="2"/>
</dbReference>
<sequence length="192" mass="21094">MSNPSRTSSQPLKTQPPRLAARIEAVLYLVGQPLPLAEIAERAACDREAAAEALLELATDYTHRDSALEVVETPAGYGLQLRAVFQALLQDLVPSELGVGALRTLAAIALKSPLLQTELIDLRGSGAYQHVQELVQLGFVRKRRQSDGRSFWLEVSDKFHHYFEIDERTQVIGRAAPLPAEHSSVETGDRAD</sequence>
<gene>
    <name evidence="5" type="ORF">KR51_00002980</name>
</gene>
<dbReference type="GO" id="GO:0051301">
    <property type="term" value="P:cell division"/>
    <property type="evidence" value="ECO:0007669"/>
    <property type="project" value="UniProtKB-KW"/>
</dbReference>
<comment type="caution">
    <text evidence="5">The sequence shown here is derived from an EMBL/GenBank/DDBJ whole genome shotgun (WGS) entry which is preliminary data.</text>
</comment>
<proteinExistence type="predicted"/>
<dbReference type="PATRIC" id="fig|582515.4.peg.339"/>
<dbReference type="EMBL" id="ASSJ01000004">
    <property type="protein sequence ID" value="ERN42987.1"/>
    <property type="molecule type" value="Genomic_DNA"/>
</dbReference>
<dbReference type="eggNOG" id="COG1386">
    <property type="taxonomic scope" value="Bacteria"/>
</dbReference>
<dbReference type="AlphaFoldDB" id="U5DQ59"/>
<dbReference type="Proteomes" id="UP000016960">
    <property type="component" value="Unassembled WGS sequence"/>
</dbReference>
<dbReference type="SUPFAM" id="SSF46785">
    <property type="entry name" value="Winged helix' DNA-binding domain"/>
    <property type="match status" value="2"/>
</dbReference>
<accession>U5DQ59</accession>
<evidence type="ECO:0000313" key="6">
    <source>
        <dbReference type="Proteomes" id="UP000016960"/>
    </source>
</evidence>
<organism evidence="5 6">
    <name type="scientific">Rubidibacter lacunae KORDI 51-2</name>
    <dbReference type="NCBI Taxonomy" id="582515"/>
    <lineage>
        <taxon>Bacteria</taxon>
        <taxon>Bacillati</taxon>
        <taxon>Cyanobacteriota</taxon>
        <taxon>Cyanophyceae</taxon>
        <taxon>Oscillatoriophycideae</taxon>
        <taxon>Chroococcales</taxon>
        <taxon>Aphanothecaceae</taxon>
        <taxon>Rubidibacter</taxon>
    </lineage>
</organism>
<dbReference type="Pfam" id="PF04079">
    <property type="entry name" value="SMC_ScpB"/>
    <property type="match status" value="1"/>
</dbReference>
<dbReference type="InterPro" id="IPR036388">
    <property type="entry name" value="WH-like_DNA-bd_sf"/>
</dbReference>
<keyword evidence="3" id="KW-0159">Chromosome partition</keyword>
<keyword evidence="6" id="KW-1185">Reference proteome</keyword>
<dbReference type="PIRSF" id="PIRSF019345">
    <property type="entry name" value="ScpB"/>
    <property type="match status" value="1"/>
</dbReference>
<dbReference type="PANTHER" id="PTHR34298">
    <property type="entry name" value="SEGREGATION AND CONDENSATION PROTEIN B"/>
    <property type="match status" value="1"/>
</dbReference>
<evidence type="ECO:0000256" key="3">
    <source>
        <dbReference type="ARBA" id="ARBA00022829"/>
    </source>
</evidence>